<evidence type="ECO:0000313" key="1">
    <source>
        <dbReference type="EMBL" id="EFU40757.1"/>
    </source>
</evidence>
<organism evidence="1 2">
    <name type="scientific">Paenibacillus vortex V453</name>
    <dbReference type="NCBI Taxonomy" id="715225"/>
    <lineage>
        <taxon>Bacteria</taxon>
        <taxon>Bacillati</taxon>
        <taxon>Bacillota</taxon>
        <taxon>Bacilli</taxon>
        <taxon>Bacillales</taxon>
        <taxon>Paenibacillaceae</taxon>
        <taxon>Paenibacillus</taxon>
    </lineage>
</organism>
<comment type="caution">
    <text evidence="1">The sequence shown here is derived from an EMBL/GenBank/DDBJ whole genome shotgun (WGS) entry which is preliminary data.</text>
</comment>
<dbReference type="AlphaFoldDB" id="A0A2R9STT1"/>
<accession>A0A2R9STT1</accession>
<keyword evidence="2" id="KW-1185">Reference proteome</keyword>
<proteinExistence type="predicted"/>
<reference evidence="1 2" key="1">
    <citation type="journal article" date="2010" name="BMC Genomics">
        <title>Genome sequence of the pattern forming Paenibacillus vortex bacterium reveals potential for thriving in complex environments.</title>
        <authorList>
            <person name="Sirota-Madi A."/>
            <person name="Olender T."/>
            <person name="Helman Y."/>
            <person name="Ingham C."/>
            <person name="Brainis I."/>
            <person name="Roth D."/>
            <person name="Hagi E."/>
            <person name="Brodsky L."/>
            <person name="Leshkowitz D."/>
            <person name="Galatenko V."/>
            <person name="Nikolaev V."/>
            <person name="Mugasimangalam R.C."/>
            <person name="Bransburg-Zabary S."/>
            <person name="Gutnick D.L."/>
            <person name="Lancet D."/>
            <person name="Ben-Jacob E."/>
        </authorList>
    </citation>
    <scope>NUCLEOTIDE SEQUENCE [LARGE SCALE GENOMIC DNA]</scope>
    <source>
        <strain evidence="1 2">V453</strain>
    </source>
</reference>
<evidence type="ECO:0000313" key="2">
    <source>
        <dbReference type="Proteomes" id="UP000003094"/>
    </source>
</evidence>
<gene>
    <name evidence="1" type="ORF">PVOR_17854</name>
</gene>
<dbReference type="Proteomes" id="UP000003094">
    <property type="component" value="Unassembled WGS sequence"/>
</dbReference>
<protein>
    <submittedName>
        <fullName evidence="1">Uncharacterized protein</fullName>
    </submittedName>
</protein>
<dbReference type="KEGG" id="pvo:PVOR_17854"/>
<dbReference type="EMBL" id="ADHJ01000025">
    <property type="protein sequence ID" value="EFU40757.1"/>
    <property type="molecule type" value="Genomic_DNA"/>
</dbReference>
<name>A0A2R9STT1_9BACL</name>
<sequence>MTDPLDQLSEQRVSHAQLPHMRMVWMDIEEILQFNHPFLLLPGNIWRSRESLGEDST</sequence>